<dbReference type="InterPro" id="IPR006665">
    <property type="entry name" value="OmpA-like"/>
</dbReference>
<dbReference type="InterPro" id="IPR010657">
    <property type="entry name" value="ImpA_N"/>
</dbReference>
<feature type="domain" description="OmpA-like" evidence="5">
    <location>
        <begin position="251"/>
        <end position="369"/>
    </location>
</feature>
<proteinExistence type="predicted"/>
<protein>
    <submittedName>
        <fullName evidence="6">OmpA/MotB domain-containing protein</fullName>
    </submittedName>
</protein>
<dbReference type="InterPro" id="IPR050330">
    <property type="entry name" value="Bact_OuterMem_StrucFunc"/>
</dbReference>
<dbReference type="InterPro" id="IPR036737">
    <property type="entry name" value="OmpA-like_sf"/>
</dbReference>
<dbReference type="PRINTS" id="PR01021">
    <property type="entry name" value="OMPADOMAIN"/>
</dbReference>
<dbReference type="Pfam" id="PF00691">
    <property type="entry name" value="OmpA"/>
    <property type="match status" value="1"/>
</dbReference>
<dbReference type="PROSITE" id="PS51123">
    <property type="entry name" value="OMPA_2"/>
    <property type="match status" value="1"/>
</dbReference>
<gene>
    <name evidence="6" type="ORF">A7J50_2567</name>
</gene>
<dbReference type="Pfam" id="PF06812">
    <property type="entry name" value="ImpA_N"/>
    <property type="match status" value="1"/>
</dbReference>
<evidence type="ECO:0000256" key="3">
    <source>
        <dbReference type="PROSITE-ProRule" id="PRU00473"/>
    </source>
</evidence>
<evidence type="ECO:0000256" key="1">
    <source>
        <dbReference type="ARBA" id="ARBA00004442"/>
    </source>
</evidence>
<dbReference type="InterPro" id="IPR006664">
    <property type="entry name" value="OMP_bac"/>
</dbReference>
<organism evidence="6 7">
    <name type="scientific">Pseudomonas antarctica</name>
    <dbReference type="NCBI Taxonomy" id="219572"/>
    <lineage>
        <taxon>Bacteria</taxon>
        <taxon>Pseudomonadati</taxon>
        <taxon>Pseudomonadota</taxon>
        <taxon>Gammaproteobacteria</taxon>
        <taxon>Pseudomonadales</taxon>
        <taxon>Pseudomonadaceae</taxon>
        <taxon>Pseudomonas</taxon>
    </lineage>
</organism>
<keyword evidence="2 3" id="KW-0472">Membrane</keyword>
<reference evidence="6 7" key="1">
    <citation type="submission" date="2016-05" db="EMBL/GenBank/DDBJ databases">
        <title>Complete genome sequence of Pseudomonas antarctica PAMC 27494.</title>
        <authorList>
            <person name="Lee J."/>
        </authorList>
    </citation>
    <scope>NUCLEOTIDE SEQUENCE [LARGE SCALE GENOMIC DNA]</scope>
    <source>
        <strain evidence="6 7">PAMC 27494</strain>
    </source>
</reference>
<feature type="transmembrane region" description="Helical" evidence="4">
    <location>
        <begin position="219"/>
        <end position="238"/>
    </location>
</feature>
<dbReference type="GO" id="GO:0009279">
    <property type="term" value="C:cell outer membrane"/>
    <property type="evidence" value="ECO:0007669"/>
    <property type="project" value="UniProtKB-SubCell"/>
</dbReference>
<comment type="subcellular location">
    <subcellularLocation>
        <location evidence="1">Cell outer membrane</location>
    </subcellularLocation>
</comment>
<dbReference type="PANTHER" id="PTHR30329:SF20">
    <property type="entry name" value="EXPORTED PROTEIN"/>
    <property type="match status" value="1"/>
</dbReference>
<evidence type="ECO:0000256" key="4">
    <source>
        <dbReference type="SAM" id="Phobius"/>
    </source>
</evidence>
<dbReference type="CDD" id="cd07185">
    <property type="entry name" value="OmpA_C-like"/>
    <property type="match status" value="1"/>
</dbReference>
<accession>A0A172Z172</accession>
<dbReference type="PANTHER" id="PTHR30329">
    <property type="entry name" value="STATOR ELEMENT OF FLAGELLAR MOTOR COMPLEX"/>
    <property type="match status" value="1"/>
</dbReference>
<keyword evidence="4" id="KW-1133">Transmembrane helix</keyword>
<name>A0A172Z172_9PSED</name>
<dbReference type="RefSeq" id="WP_064452126.1">
    <property type="nucleotide sequence ID" value="NZ_CP015600.1"/>
</dbReference>
<dbReference type="SUPFAM" id="SSF103088">
    <property type="entry name" value="OmpA-like"/>
    <property type="match status" value="1"/>
</dbReference>
<dbReference type="Proteomes" id="UP000077829">
    <property type="component" value="Chromosome"/>
</dbReference>
<dbReference type="Gene3D" id="3.30.1330.60">
    <property type="entry name" value="OmpA-like domain"/>
    <property type="match status" value="1"/>
</dbReference>
<evidence type="ECO:0000259" key="5">
    <source>
        <dbReference type="PROSITE" id="PS51123"/>
    </source>
</evidence>
<dbReference type="PATRIC" id="fig|219572.3.peg.2639"/>
<keyword evidence="4" id="KW-0812">Transmembrane</keyword>
<dbReference type="KEGG" id="panr:A7J50_2567"/>
<dbReference type="EMBL" id="CP015600">
    <property type="protein sequence ID" value="ANF85966.1"/>
    <property type="molecule type" value="Genomic_DNA"/>
</dbReference>
<evidence type="ECO:0000313" key="7">
    <source>
        <dbReference type="Proteomes" id="UP000077829"/>
    </source>
</evidence>
<dbReference type="AlphaFoldDB" id="A0A172Z172"/>
<evidence type="ECO:0000313" key="6">
    <source>
        <dbReference type="EMBL" id="ANF85966.1"/>
    </source>
</evidence>
<dbReference type="STRING" id="219572.A7J50_2567"/>
<sequence length="384" mass="42018">MTALLEMRIRVGGDPRGFSEFKMLRDELAKLSHPACPDVDWAKVEQLCLTLFQNNGAELQTAASFALARSQRNGVEGMTQGVTLIETLCSEWSTVWPPMAPVRLGILAWLFAQWQPLLRSQHTTTQTLPALNHLSSELERLAMQLDRHGEAPLITLQALRHQVVSLMQRLQSNVVSGEMLPILIRVPEPAFVMPVVVLPSHPMPELPPVAFETRKRRSALWLFALAATLALSGFLLWWSHMAGQSVQPKQAMPDPVRLDSLSLFDAGSTELKPGSTKVLINALVNIKAQPGWLIVIVGHTDTTGDAEQNLQLSYARASAVRDWMQRMGDLPDNCFAVHGAAGAQAIASNDTASGRAANRRVDIQLVPQVEACALVATEPLSKSA</sequence>
<evidence type="ECO:0000256" key="2">
    <source>
        <dbReference type="ARBA" id="ARBA00023136"/>
    </source>
</evidence>